<gene>
    <name evidence="2" type="ORF">MAE01_00440</name>
</gene>
<name>A0A511A9J0_9MICO</name>
<dbReference type="Proteomes" id="UP000321225">
    <property type="component" value="Unassembled WGS sequence"/>
</dbReference>
<reference evidence="2 3" key="1">
    <citation type="submission" date="2019-07" db="EMBL/GenBank/DDBJ databases">
        <title>Whole genome shotgun sequence of Microbacterium aerolatum NBRC 103071.</title>
        <authorList>
            <person name="Hosoyama A."/>
            <person name="Uohara A."/>
            <person name="Ohji S."/>
            <person name="Ichikawa N."/>
        </authorList>
    </citation>
    <scope>NUCLEOTIDE SEQUENCE [LARGE SCALE GENOMIC DNA]</scope>
    <source>
        <strain evidence="2 3">NBRC 103071</strain>
    </source>
</reference>
<protein>
    <recommendedName>
        <fullName evidence="4">TadE family protein</fullName>
    </recommendedName>
</protein>
<keyword evidence="1" id="KW-0812">Transmembrane</keyword>
<evidence type="ECO:0000313" key="3">
    <source>
        <dbReference type="Proteomes" id="UP000321225"/>
    </source>
</evidence>
<sequence>MRMRRWNRWARNDEGSAALEFITVGVILLVPLAYLVITLGSVQETLLGAEAAARHTARVIGQAEDAGAAAERGDAVLASVIEEYGMDAENVDVSMTCTPAGSECPSAGATVIITVSTHVSLPFVPEIFGLDRATQIPLQAAAAQKVSRLWGAG</sequence>
<dbReference type="AlphaFoldDB" id="A0A511A9J0"/>
<keyword evidence="1" id="KW-0472">Membrane</keyword>
<keyword evidence="3" id="KW-1185">Reference proteome</keyword>
<comment type="caution">
    <text evidence="2">The sequence shown here is derived from an EMBL/GenBank/DDBJ whole genome shotgun (WGS) entry which is preliminary data.</text>
</comment>
<organism evidence="2 3">
    <name type="scientific">Microbacterium aerolatum</name>
    <dbReference type="NCBI Taxonomy" id="153731"/>
    <lineage>
        <taxon>Bacteria</taxon>
        <taxon>Bacillati</taxon>
        <taxon>Actinomycetota</taxon>
        <taxon>Actinomycetes</taxon>
        <taxon>Micrococcales</taxon>
        <taxon>Microbacteriaceae</taxon>
        <taxon>Microbacterium</taxon>
    </lineage>
</organism>
<accession>A0A511A9J0</accession>
<proteinExistence type="predicted"/>
<evidence type="ECO:0000313" key="2">
    <source>
        <dbReference type="EMBL" id="GEK84868.1"/>
    </source>
</evidence>
<evidence type="ECO:0008006" key="4">
    <source>
        <dbReference type="Google" id="ProtNLM"/>
    </source>
</evidence>
<evidence type="ECO:0000256" key="1">
    <source>
        <dbReference type="SAM" id="Phobius"/>
    </source>
</evidence>
<feature type="transmembrane region" description="Helical" evidence="1">
    <location>
        <begin position="21"/>
        <end position="42"/>
    </location>
</feature>
<dbReference type="EMBL" id="BJUW01000001">
    <property type="protein sequence ID" value="GEK84868.1"/>
    <property type="molecule type" value="Genomic_DNA"/>
</dbReference>
<keyword evidence="1" id="KW-1133">Transmembrane helix</keyword>